<reference evidence="4" key="1">
    <citation type="journal article" date="2019" name="bioRxiv">
        <title>The Genome of the Zebra Mussel, Dreissena polymorpha: A Resource for Invasive Species Research.</title>
        <authorList>
            <person name="McCartney M.A."/>
            <person name="Auch B."/>
            <person name="Kono T."/>
            <person name="Mallez S."/>
            <person name="Zhang Y."/>
            <person name="Obille A."/>
            <person name="Becker A."/>
            <person name="Abrahante J.E."/>
            <person name="Garbe J."/>
            <person name="Badalamenti J.P."/>
            <person name="Herman A."/>
            <person name="Mangelson H."/>
            <person name="Liachko I."/>
            <person name="Sullivan S."/>
            <person name="Sone E.D."/>
            <person name="Koren S."/>
            <person name="Silverstein K.A.T."/>
            <person name="Beckman K.B."/>
            <person name="Gohl D.M."/>
        </authorList>
    </citation>
    <scope>NUCLEOTIDE SEQUENCE</scope>
    <source>
        <strain evidence="4">Duluth1</strain>
        <tissue evidence="4">Whole animal</tissue>
    </source>
</reference>
<dbReference type="PROSITE" id="PS50041">
    <property type="entry name" value="C_TYPE_LECTIN_2"/>
    <property type="match status" value="1"/>
</dbReference>
<feature type="domain" description="C-type lectin" evidence="3">
    <location>
        <begin position="229"/>
        <end position="345"/>
    </location>
</feature>
<dbReference type="PANTHER" id="PTHR22803">
    <property type="entry name" value="MANNOSE, PHOSPHOLIPASE, LECTIN RECEPTOR RELATED"/>
    <property type="match status" value="1"/>
</dbReference>
<dbReference type="InterPro" id="IPR018378">
    <property type="entry name" value="C-type_lectin_CS"/>
</dbReference>
<dbReference type="OrthoDB" id="6051775at2759"/>
<keyword evidence="5" id="KW-1185">Reference proteome</keyword>
<evidence type="ECO:0000256" key="1">
    <source>
        <dbReference type="ARBA" id="ARBA00022734"/>
    </source>
</evidence>
<comment type="caution">
    <text evidence="4">The sequence shown here is derived from an EMBL/GenBank/DDBJ whole genome shotgun (WGS) entry which is preliminary data.</text>
</comment>
<reference evidence="4" key="2">
    <citation type="submission" date="2020-11" db="EMBL/GenBank/DDBJ databases">
        <authorList>
            <person name="McCartney M.A."/>
            <person name="Auch B."/>
            <person name="Kono T."/>
            <person name="Mallez S."/>
            <person name="Becker A."/>
            <person name="Gohl D.M."/>
            <person name="Silverstein K.A.T."/>
            <person name="Koren S."/>
            <person name="Bechman K.B."/>
            <person name="Herman A."/>
            <person name="Abrahante J.E."/>
            <person name="Garbe J."/>
        </authorList>
    </citation>
    <scope>NUCLEOTIDE SEQUENCE</scope>
    <source>
        <strain evidence="4">Duluth1</strain>
        <tissue evidence="4">Whole animal</tissue>
    </source>
</reference>
<dbReference type="GO" id="GO:0051260">
    <property type="term" value="P:protein homooligomerization"/>
    <property type="evidence" value="ECO:0007669"/>
    <property type="project" value="InterPro"/>
</dbReference>
<evidence type="ECO:0000313" key="5">
    <source>
        <dbReference type="Proteomes" id="UP000828390"/>
    </source>
</evidence>
<dbReference type="AlphaFoldDB" id="A0A9D4HEQ1"/>
<dbReference type="PROSITE" id="PS00615">
    <property type="entry name" value="C_TYPE_LECTIN_1"/>
    <property type="match status" value="1"/>
</dbReference>
<gene>
    <name evidence="4" type="ORF">DPMN_057712</name>
</gene>
<dbReference type="InterPro" id="IPR003131">
    <property type="entry name" value="T1-type_BTB"/>
</dbReference>
<protein>
    <recommendedName>
        <fullName evidence="3">C-type lectin domain-containing protein</fullName>
    </recommendedName>
</protein>
<dbReference type="InterPro" id="IPR016186">
    <property type="entry name" value="C-type_lectin-like/link_sf"/>
</dbReference>
<dbReference type="InterPro" id="IPR016187">
    <property type="entry name" value="CTDL_fold"/>
</dbReference>
<evidence type="ECO:0000259" key="3">
    <source>
        <dbReference type="PROSITE" id="PS50041"/>
    </source>
</evidence>
<evidence type="ECO:0000256" key="2">
    <source>
        <dbReference type="ARBA" id="ARBA00023157"/>
    </source>
</evidence>
<dbReference type="SMART" id="SM00034">
    <property type="entry name" value="CLECT"/>
    <property type="match status" value="1"/>
</dbReference>
<dbReference type="Gene3D" id="3.30.710.10">
    <property type="entry name" value="Potassium Channel Kv1.1, Chain A"/>
    <property type="match status" value="1"/>
</dbReference>
<proteinExistence type="predicted"/>
<dbReference type="GO" id="GO:0030246">
    <property type="term" value="F:carbohydrate binding"/>
    <property type="evidence" value="ECO:0007669"/>
    <property type="project" value="UniProtKB-KW"/>
</dbReference>
<dbReference type="CDD" id="cd03590">
    <property type="entry name" value="CLECT_DC-SIGN_like"/>
    <property type="match status" value="1"/>
</dbReference>
<dbReference type="Proteomes" id="UP000828390">
    <property type="component" value="Unassembled WGS sequence"/>
</dbReference>
<dbReference type="Pfam" id="PF02214">
    <property type="entry name" value="BTB_2"/>
    <property type="match status" value="1"/>
</dbReference>
<dbReference type="InterPro" id="IPR001304">
    <property type="entry name" value="C-type_lectin-like"/>
</dbReference>
<dbReference type="Pfam" id="PF00059">
    <property type="entry name" value="Lectin_C"/>
    <property type="match status" value="1"/>
</dbReference>
<dbReference type="SUPFAM" id="SSF54695">
    <property type="entry name" value="POZ domain"/>
    <property type="match status" value="1"/>
</dbReference>
<keyword evidence="1" id="KW-0430">Lectin</keyword>
<dbReference type="InterPro" id="IPR000210">
    <property type="entry name" value="BTB/POZ_dom"/>
</dbReference>
<dbReference type="Gene3D" id="3.10.100.10">
    <property type="entry name" value="Mannose-Binding Protein A, subunit A"/>
    <property type="match status" value="1"/>
</dbReference>
<name>A0A9D4HEQ1_DREPO</name>
<evidence type="ECO:0000313" key="4">
    <source>
        <dbReference type="EMBL" id="KAH3715009.1"/>
    </source>
</evidence>
<organism evidence="4 5">
    <name type="scientific">Dreissena polymorpha</name>
    <name type="common">Zebra mussel</name>
    <name type="synonym">Mytilus polymorpha</name>
    <dbReference type="NCBI Taxonomy" id="45954"/>
    <lineage>
        <taxon>Eukaryota</taxon>
        <taxon>Metazoa</taxon>
        <taxon>Spiralia</taxon>
        <taxon>Lophotrochozoa</taxon>
        <taxon>Mollusca</taxon>
        <taxon>Bivalvia</taxon>
        <taxon>Autobranchia</taxon>
        <taxon>Heteroconchia</taxon>
        <taxon>Euheterodonta</taxon>
        <taxon>Imparidentia</taxon>
        <taxon>Neoheterodontei</taxon>
        <taxon>Myida</taxon>
        <taxon>Dreissenoidea</taxon>
        <taxon>Dreissenidae</taxon>
        <taxon>Dreissena</taxon>
    </lineage>
</organism>
<dbReference type="SMART" id="SM00225">
    <property type="entry name" value="BTB"/>
    <property type="match status" value="1"/>
</dbReference>
<dbReference type="EMBL" id="JAIWYP010000013">
    <property type="protein sequence ID" value="KAH3715009.1"/>
    <property type="molecule type" value="Genomic_DNA"/>
</dbReference>
<dbReference type="InterPro" id="IPR011333">
    <property type="entry name" value="SKP1/BTB/POZ_sf"/>
</dbReference>
<accession>A0A9D4HEQ1</accession>
<dbReference type="InterPro" id="IPR033989">
    <property type="entry name" value="CD209-like_CTLD"/>
</dbReference>
<dbReference type="SUPFAM" id="SSF56436">
    <property type="entry name" value="C-type lectin-like"/>
    <property type="match status" value="1"/>
</dbReference>
<dbReference type="InterPro" id="IPR050111">
    <property type="entry name" value="C-type_lectin/snaclec_domain"/>
</dbReference>
<keyword evidence="2" id="KW-1015">Disulfide bond</keyword>
<sequence>MADKISSVVDLNVGGTHFTTTLSTLTKYPDSMLAAMFSGRHVINKDKDGRSVIDCDGKIFKHILAFLRFGTLPTGDVAESVHTYSEYFGLNELSTILCDFQQVKLSTKVRDMQQQHPEYTKLVRSVIDNLTAKAIHKDSTTCIIIKQDRQNMHDQYFTKTYSNNASLNALKSKRIKVCVSKSLVDFDNLNTQLDDMFFLTANHLQFLGYGCNVLYHTSVDGCPDGWTGYQESCYHFSHDTEPWELAQMVCRDMGAHLVEIESAAENNFVTNELQRRHATSWIGANDLLIENEWRWASSHNRITFANWAPREPTNSNGNENCADIRNFDWKWNDERCDSSQNYICEMSVEAAIVG</sequence>